<dbReference type="PANTHER" id="PTHR12027">
    <property type="entry name" value="WNT RELATED"/>
    <property type="match status" value="1"/>
</dbReference>
<comment type="function">
    <text evidence="9">Ligand for members of the frizzled family of seven transmembrane receptors.</text>
</comment>
<dbReference type="Gene3D" id="3.30.2460.20">
    <property type="match status" value="1"/>
</dbReference>
<dbReference type="GO" id="GO:0030182">
    <property type="term" value="P:neuron differentiation"/>
    <property type="evidence" value="ECO:0007669"/>
    <property type="project" value="TreeGrafter"/>
</dbReference>
<dbReference type="PROSITE" id="PS00246">
    <property type="entry name" value="WNT1"/>
    <property type="match status" value="1"/>
</dbReference>
<evidence type="ECO:0000256" key="9">
    <source>
        <dbReference type="RuleBase" id="RU003500"/>
    </source>
</evidence>
<evidence type="ECO:0000256" key="8">
    <source>
        <dbReference type="ARBA" id="ARBA00023288"/>
    </source>
</evidence>
<dbReference type="Proteomes" id="UP000472272">
    <property type="component" value="Unplaced"/>
</dbReference>
<dbReference type="InterPro" id="IPR018161">
    <property type="entry name" value="Wnt_CS"/>
</dbReference>
<dbReference type="FunFam" id="3.30.2460.20:FF:000001">
    <property type="entry name" value="Wnt homolog"/>
    <property type="match status" value="1"/>
</dbReference>
<evidence type="ECO:0000256" key="2">
    <source>
        <dbReference type="ARBA" id="ARBA00005683"/>
    </source>
</evidence>
<dbReference type="GO" id="GO:0005125">
    <property type="term" value="F:cytokine activity"/>
    <property type="evidence" value="ECO:0007669"/>
    <property type="project" value="TreeGrafter"/>
</dbReference>
<dbReference type="GO" id="GO:0060070">
    <property type="term" value="P:canonical Wnt signaling pathway"/>
    <property type="evidence" value="ECO:0007669"/>
    <property type="project" value="TreeGrafter"/>
</dbReference>
<dbReference type="OrthoDB" id="5945655at2759"/>
<keyword evidence="7" id="KW-1015">Disulfide bond</keyword>
<protein>
    <recommendedName>
        <fullName evidence="9">Protein Wnt</fullName>
    </recommendedName>
</protein>
<keyword evidence="5" id="KW-0272">Extracellular matrix</keyword>
<dbReference type="GO" id="GO:0005109">
    <property type="term" value="F:frizzled binding"/>
    <property type="evidence" value="ECO:0007669"/>
    <property type="project" value="TreeGrafter"/>
</dbReference>
<organism evidence="11 12">
    <name type="scientific">Podarcis muralis</name>
    <name type="common">Wall lizard</name>
    <name type="synonym">Lacerta muralis</name>
    <dbReference type="NCBI Taxonomy" id="64176"/>
    <lineage>
        <taxon>Eukaryota</taxon>
        <taxon>Metazoa</taxon>
        <taxon>Chordata</taxon>
        <taxon>Craniata</taxon>
        <taxon>Vertebrata</taxon>
        <taxon>Euteleostomi</taxon>
        <taxon>Lepidosauria</taxon>
        <taxon>Squamata</taxon>
        <taxon>Bifurcata</taxon>
        <taxon>Unidentata</taxon>
        <taxon>Episquamata</taxon>
        <taxon>Laterata</taxon>
        <taxon>Lacertibaenia</taxon>
        <taxon>Lacertidae</taxon>
        <taxon>Podarcis</taxon>
    </lineage>
</organism>
<dbReference type="GeneTree" id="ENSGT00940000165703"/>
<evidence type="ECO:0000256" key="6">
    <source>
        <dbReference type="ARBA" id="ARBA00022687"/>
    </source>
</evidence>
<dbReference type="KEGG" id="pmua:114589509"/>
<dbReference type="PANTHER" id="PTHR12027:SF34">
    <property type="entry name" value="PROTEIN WNT"/>
    <property type="match status" value="1"/>
</dbReference>
<dbReference type="PRINTS" id="PR01349">
    <property type="entry name" value="WNTPROTEIN"/>
</dbReference>
<accession>A0A670KF18</accession>
<dbReference type="GO" id="GO:0005615">
    <property type="term" value="C:extracellular space"/>
    <property type="evidence" value="ECO:0007669"/>
    <property type="project" value="TreeGrafter"/>
</dbReference>
<dbReference type="SMART" id="SM00097">
    <property type="entry name" value="WNT1"/>
    <property type="match status" value="1"/>
</dbReference>
<dbReference type="InterPro" id="IPR005817">
    <property type="entry name" value="Wnt"/>
</dbReference>
<evidence type="ECO:0000313" key="12">
    <source>
        <dbReference type="Proteomes" id="UP000472272"/>
    </source>
</evidence>
<evidence type="ECO:0000313" key="11">
    <source>
        <dbReference type="Ensembl" id="ENSPMRP00000035481.1"/>
    </source>
</evidence>
<name>A0A670KF18_PODMU</name>
<keyword evidence="10" id="KW-0732">Signal</keyword>
<evidence type="ECO:0000256" key="4">
    <source>
        <dbReference type="ARBA" id="ARBA00022525"/>
    </source>
</evidence>
<comment type="similarity">
    <text evidence="2 9">Belongs to the Wnt family.</text>
</comment>
<keyword evidence="8" id="KW-0449">Lipoprotein</keyword>
<comment type="subcellular location">
    <subcellularLocation>
        <location evidence="1 9">Secreted</location>
        <location evidence="1 9">Extracellular space</location>
        <location evidence="1 9">Extracellular matrix</location>
    </subcellularLocation>
</comment>
<reference evidence="11" key="1">
    <citation type="submission" date="2025-08" db="UniProtKB">
        <authorList>
            <consortium name="Ensembl"/>
        </authorList>
    </citation>
    <scope>IDENTIFICATION</scope>
</reference>
<dbReference type="AlphaFoldDB" id="A0A670KF18"/>
<reference evidence="11" key="2">
    <citation type="submission" date="2025-09" db="UniProtKB">
        <authorList>
            <consortium name="Ensembl"/>
        </authorList>
    </citation>
    <scope>IDENTIFICATION</scope>
</reference>
<dbReference type="CDD" id="cd19343">
    <property type="entry name" value="Wnt_Wnt11"/>
    <property type="match status" value="1"/>
</dbReference>
<dbReference type="Pfam" id="PF00110">
    <property type="entry name" value="wnt"/>
    <property type="match status" value="1"/>
</dbReference>
<evidence type="ECO:0000256" key="5">
    <source>
        <dbReference type="ARBA" id="ARBA00022530"/>
    </source>
</evidence>
<evidence type="ECO:0000256" key="10">
    <source>
        <dbReference type="SAM" id="SignalP"/>
    </source>
</evidence>
<feature type="chain" id="PRO_5025335414" description="Protein Wnt" evidence="10">
    <location>
        <begin position="21"/>
        <end position="348"/>
    </location>
</feature>
<dbReference type="Ensembl" id="ENSPMRT00000037613.1">
    <property type="protein sequence ID" value="ENSPMRP00000035481.1"/>
    <property type="gene ID" value="ENSPMRG00000022950.1"/>
</dbReference>
<gene>
    <name evidence="11" type="primary">LOC114589509</name>
</gene>
<feature type="signal peptide" evidence="10">
    <location>
        <begin position="1"/>
        <end position="20"/>
    </location>
</feature>
<sequence length="348" mass="37942">MRCSWMGLALLLPSLGLCAAIQWLSLAANGTQVAWDNPQDCRLLASDALARLCRRHLEAMPSLVEAARQTKAVCQQTFANSRWNCSSVEGTPHLAPDLQRGTRESAFVYALASSAASHSIARACASGQVPFCFCGSSPSEAPHPSFQWGGCGDNLPFGLQLGSAFVDGPMKFSKAGRQISRVLNLHNNAVGRQVLSDSLETMCKCHGVSGSCTVKTCWKGLRDLATIGSELKSKYLEATQVMPWLVGSRRQLAPRGGRLRPLKADELAYLVHSPTYCLKNPKLGSLGTQDRPCNKTSAGSGGCRLLCCGRGYNTYAERVEEKCRCRYHWCCYVTCKKCQRVVEKHVCK</sequence>
<evidence type="ECO:0000256" key="7">
    <source>
        <dbReference type="ARBA" id="ARBA00023157"/>
    </source>
</evidence>
<keyword evidence="3 9" id="KW-0217">Developmental protein</keyword>
<keyword evidence="6 9" id="KW-0879">Wnt signaling pathway</keyword>
<dbReference type="RefSeq" id="XP_028571721.1">
    <property type="nucleotide sequence ID" value="XM_028715888.1"/>
</dbReference>
<dbReference type="GO" id="GO:0045165">
    <property type="term" value="P:cell fate commitment"/>
    <property type="evidence" value="ECO:0007669"/>
    <property type="project" value="TreeGrafter"/>
</dbReference>
<proteinExistence type="inferred from homology"/>
<dbReference type="GeneID" id="114589509"/>
<evidence type="ECO:0000256" key="1">
    <source>
        <dbReference type="ARBA" id="ARBA00004498"/>
    </source>
</evidence>
<keyword evidence="12" id="KW-1185">Reference proteome</keyword>
<evidence type="ECO:0000256" key="3">
    <source>
        <dbReference type="ARBA" id="ARBA00022473"/>
    </source>
</evidence>
<dbReference type="InterPro" id="IPR043158">
    <property type="entry name" value="Wnt_C"/>
</dbReference>
<keyword evidence="4" id="KW-0964">Secreted</keyword>